<reference evidence="1 2" key="1">
    <citation type="journal article" date="2017" name="BMC Genomics">
        <title>Comparative genomic and phylogenomic analyses of the Bifidobacteriaceae family.</title>
        <authorList>
            <person name="Lugli G.A."/>
            <person name="Milani C."/>
            <person name="Turroni F."/>
            <person name="Duranti S."/>
            <person name="Mancabelli L."/>
            <person name="Mangifesta M."/>
            <person name="Ferrario C."/>
            <person name="Modesto M."/>
            <person name="Mattarelli P."/>
            <person name="Jiri K."/>
            <person name="van Sinderen D."/>
            <person name="Ventura M."/>
        </authorList>
    </citation>
    <scope>NUCLEOTIDE SEQUENCE [LARGE SCALE GENOMIC DNA]</scope>
    <source>
        <strain evidence="1 2">DSM 24744</strain>
    </source>
</reference>
<protein>
    <submittedName>
        <fullName evidence="1">Uncharacterized protein</fullName>
    </submittedName>
</protein>
<organism evidence="1 2">
    <name type="scientific">Pseudoscardovia suis</name>
    <dbReference type="NCBI Taxonomy" id="987063"/>
    <lineage>
        <taxon>Bacteria</taxon>
        <taxon>Bacillati</taxon>
        <taxon>Actinomycetota</taxon>
        <taxon>Actinomycetes</taxon>
        <taxon>Bifidobacteriales</taxon>
        <taxon>Bifidobacteriaceae</taxon>
        <taxon>Pseudoscardovia</taxon>
    </lineage>
</organism>
<proteinExistence type="predicted"/>
<evidence type="ECO:0000313" key="1">
    <source>
        <dbReference type="EMBL" id="OZG48860.1"/>
    </source>
</evidence>
<dbReference type="EMBL" id="MWWQ01000019">
    <property type="protein sequence ID" value="OZG48860.1"/>
    <property type="molecule type" value="Genomic_DNA"/>
</dbReference>
<evidence type="ECO:0000313" key="2">
    <source>
        <dbReference type="Proteomes" id="UP000216454"/>
    </source>
</evidence>
<keyword evidence="2" id="KW-1185">Reference proteome</keyword>
<dbReference type="RefSeq" id="WP_094691989.1">
    <property type="nucleotide sequence ID" value="NZ_MWWQ01000019.1"/>
</dbReference>
<sequence>MDENKANALKMIAAFGLFLVIVAVAMCWAVSYTHGDESSSQCTDAGHGLTVCKIQQPNGETITCVRTHGQGGGVSCDWND</sequence>
<dbReference type="Proteomes" id="UP000216454">
    <property type="component" value="Unassembled WGS sequence"/>
</dbReference>
<gene>
    <name evidence="1" type="ORF">PSSU_1684</name>
</gene>
<accession>A0A261EPT0</accession>
<comment type="caution">
    <text evidence="1">The sequence shown here is derived from an EMBL/GenBank/DDBJ whole genome shotgun (WGS) entry which is preliminary data.</text>
</comment>
<name>A0A261EPT0_9BIFI</name>
<dbReference type="AlphaFoldDB" id="A0A261EPT0"/>